<gene>
    <name evidence="1" type="ORF">R3P38DRAFT_2797523</name>
</gene>
<proteinExistence type="predicted"/>
<name>A0AAW0A348_9AGAR</name>
<dbReference type="AlphaFoldDB" id="A0AAW0A348"/>
<comment type="caution">
    <text evidence="1">The sequence shown here is derived from an EMBL/GenBank/DDBJ whole genome shotgun (WGS) entry which is preliminary data.</text>
</comment>
<evidence type="ECO:0000313" key="2">
    <source>
        <dbReference type="Proteomes" id="UP001362999"/>
    </source>
</evidence>
<accession>A0AAW0A348</accession>
<keyword evidence="2" id="KW-1185">Reference proteome</keyword>
<organism evidence="1 2">
    <name type="scientific">Favolaschia claudopus</name>
    <dbReference type="NCBI Taxonomy" id="2862362"/>
    <lineage>
        <taxon>Eukaryota</taxon>
        <taxon>Fungi</taxon>
        <taxon>Dikarya</taxon>
        <taxon>Basidiomycota</taxon>
        <taxon>Agaricomycotina</taxon>
        <taxon>Agaricomycetes</taxon>
        <taxon>Agaricomycetidae</taxon>
        <taxon>Agaricales</taxon>
        <taxon>Marasmiineae</taxon>
        <taxon>Mycenaceae</taxon>
        <taxon>Favolaschia</taxon>
    </lineage>
</organism>
<protein>
    <recommendedName>
        <fullName evidence="3">F-box domain-containing protein</fullName>
    </recommendedName>
</protein>
<dbReference type="EMBL" id="JAWWNJ010000089">
    <property type="protein sequence ID" value="KAK7000260.1"/>
    <property type="molecule type" value="Genomic_DNA"/>
</dbReference>
<dbReference type="Gene3D" id="3.80.10.10">
    <property type="entry name" value="Ribonuclease Inhibitor"/>
    <property type="match status" value="1"/>
</dbReference>
<dbReference type="InterPro" id="IPR032675">
    <property type="entry name" value="LRR_dom_sf"/>
</dbReference>
<evidence type="ECO:0000313" key="1">
    <source>
        <dbReference type="EMBL" id="KAK7000260.1"/>
    </source>
</evidence>
<evidence type="ECO:0008006" key="3">
    <source>
        <dbReference type="Google" id="ProtNLM"/>
    </source>
</evidence>
<sequence>MATYPFRRTLKSVSPRNTVYVSAYWSDSLRFDYAQKLKSFDCMKARVHISSLPVEILTKCLYLAPEPFEETPELWAPACGVISSVCPLWKSVVDNSPHMHSCIYIDNSCPTVELAKWIAASYSVPIEVHIRLSLGEYPLWGDYESSRIKMDESVSLLSLHIGRCRSLVLEASDSICSRIVLGSLMTLDVRGVERISLHLVRTPVGDITGLPGTPLPFSRGDCVLFSARCASLFAAYTVLRYCTNLTTLELDNCEEYFITTHDVIQVLEPLRSLLHLTFDNLEVYDDTFPPDEPMVVLRALQFLFVSACRPAGVRVLSYLSFPNLKALHLEIGTVQAAQSFIVDFGEKASKLEHLCIALPAVDFGTFMRLMNCFPSVRCIDARNCDAFFVSAFVALLLGWETRLGALRELRLPGPQERSLVKVLVMGLACRVPALADELAVVVPVGSDRSNAYAVQVAVLQNGKDVHLMDCFMPPPSRRPSIM</sequence>
<dbReference type="Proteomes" id="UP001362999">
    <property type="component" value="Unassembled WGS sequence"/>
</dbReference>
<reference evidence="1 2" key="1">
    <citation type="journal article" date="2024" name="J Genomics">
        <title>Draft genome sequencing and assembly of Favolaschia claudopus CIRM-BRFM 2984 isolated from oak limbs.</title>
        <authorList>
            <person name="Navarro D."/>
            <person name="Drula E."/>
            <person name="Chaduli D."/>
            <person name="Cazenave R."/>
            <person name="Ahrendt S."/>
            <person name="Wang J."/>
            <person name="Lipzen A."/>
            <person name="Daum C."/>
            <person name="Barry K."/>
            <person name="Grigoriev I.V."/>
            <person name="Favel A."/>
            <person name="Rosso M.N."/>
            <person name="Martin F."/>
        </authorList>
    </citation>
    <scope>NUCLEOTIDE SEQUENCE [LARGE SCALE GENOMIC DNA]</scope>
    <source>
        <strain evidence="1 2">CIRM-BRFM 2984</strain>
    </source>
</reference>
<dbReference type="SUPFAM" id="SSF52047">
    <property type="entry name" value="RNI-like"/>
    <property type="match status" value="1"/>
</dbReference>